<dbReference type="NCBIfam" id="NF033855">
    <property type="entry name" value="tRNA_MNMC2"/>
    <property type="match status" value="1"/>
</dbReference>
<dbReference type="GO" id="GO:0004808">
    <property type="term" value="F:tRNA (5-methylaminomethyl-2-thiouridylate)(34)-methyltransferase activity"/>
    <property type="evidence" value="ECO:0007669"/>
    <property type="project" value="InterPro"/>
</dbReference>
<dbReference type="InterPro" id="IPR047785">
    <property type="entry name" value="tRNA_MNMC2"/>
</dbReference>
<name>A0A975TTC0_9RHOB</name>
<dbReference type="InterPro" id="IPR008471">
    <property type="entry name" value="MnmC-like_methylTransf"/>
</dbReference>
<dbReference type="AlphaFoldDB" id="A0A975TTC0"/>
<dbReference type="SUPFAM" id="SSF53335">
    <property type="entry name" value="S-adenosyl-L-methionine-dependent methyltransferases"/>
    <property type="match status" value="1"/>
</dbReference>
<sequence length="218" mass="24040">MGKDQHKIEWRGDVPISVQFGDPFYSLKDGLAETRYVFLDGNDLPARFRDGFHVVELGFGTGLNFLATLQAFRAAGVVGKLHFTSFEEHPMTPKDRARALASFPDLPVEALLDHDLSQPVSGSDFTLEVIYGDARATVPNLRVRADAWFLDGFAPALNPELWEDDLLHAVALHTAPGGTFATYTAVGRIRRTLAAAGFDVERTKGFNAKPHMTRGRMP</sequence>
<evidence type="ECO:0000259" key="1">
    <source>
        <dbReference type="Pfam" id="PF05430"/>
    </source>
</evidence>
<dbReference type="Pfam" id="PF05430">
    <property type="entry name" value="Methyltransf_30"/>
    <property type="match status" value="1"/>
</dbReference>
<reference evidence="3 4" key="1">
    <citation type="submission" date="2021-07" db="EMBL/GenBank/DDBJ databases">
        <title>Karlodiniumbacter phycospheric gen. nov., sp. nov., a phycosphere bacterium isolated from karlodinium veneficum.</title>
        <authorList>
            <person name="Peng Y."/>
            <person name="Jiang L."/>
            <person name="Lee J."/>
        </authorList>
    </citation>
    <scope>NUCLEOTIDE SEQUENCE</scope>
    <source>
        <strain evidence="3 4">N5</strain>
    </source>
</reference>
<dbReference type="PANTHER" id="PTHR39963">
    <property type="entry name" value="SLL0983 PROTEIN"/>
    <property type="match status" value="1"/>
</dbReference>
<evidence type="ECO:0000313" key="3">
    <source>
        <dbReference type="EMBL" id="QXL86891.1"/>
    </source>
</evidence>
<evidence type="ECO:0000313" key="4">
    <source>
        <dbReference type="Proteomes" id="UP000693972"/>
    </source>
</evidence>
<dbReference type="PANTHER" id="PTHR39963:SF1">
    <property type="entry name" value="MNMC-LIKE METHYLTRANSFERASE DOMAIN-CONTAINING PROTEIN"/>
    <property type="match status" value="1"/>
</dbReference>
<dbReference type="EMBL" id="CP078073">
    <property type="protein sequence ID" value="QXL86891.1"/>
    <property type="molecule type" value="Genomic_DNA"/>
</dbReference>
<protein>
    <submittedName>
        <fullName evidence="3">tRNA (5-methylaminomethyl-2-thiouridine)(34)-methyltransferase MnmD</fullName>
    </submittedName>
</protein>
<dbReference type="RefSeq" id="WP_257893811.1">
    <property type="nucleotide sequence ID" value="NZ_JAIMBW010000001.1"/>
</dbReference>
<accession>A0A975TTC0</accession>
<dbReference type="Gene3D" id="3.40.50.150">
    <property type="entry name" value="Vaccinia Virus protein VP39"/>
    <property type="match status" value="1"/>
</dbReference>
<dbReference type="EMBL" id="JAIMBW010000001">
    <property type="protein sequence ID" value="MBY4894212.1"/>
    <property type="molecule type" value="Genomic_DNA"/>
</dbReference>
<proteinExistence type="predicted"/>
<feature type="domain" description="MnmC-like methyltransferase" evidence="1">
    <location>
        <begin position="121"/>
        <end position="217"/>
    </location>
</feature>
<gene>
    <name evidence="3" type="primary">mnmD</name>
    <name evidence="2" type="ORF">KUL25_15755</name>
    <name evidence="3" type="ORF">KUL25_15760</name>
</gene>
<keyword evidence="4" id="KW-1185">Reference proteome</keyword>
<evidence type="ECO:0000313" key="2">
    <source>
        <dbReference type="EMBL" id="MBY4894212.1"/>
    </source>
</evidence>
<organism evidence="3">
    <name type="scientific">Gymnodinialimonas phycosphaerae</name>
    <dbReference type="NCBI Taxonomy" id="2841589"/>
    <lineage>
        <taxon>Bacteria</taxon>
        <taxon>Pseudomonadati</taxon>
        <taxon>Pseudomonadota</taxon>
        <taxon>Alphaproteobacteria</taxon>
        <taxon>Rhodobacterales</taxon>
        <taxon>Paracoccaceae</taxon>
        <taxon>Gymnodinialimonas</taxon>
    </lineage>
</organism>
<dbReference type="Proteomes" id="UP000693972">
    <property type="component" value="Unassembled WGS sequence"/>
</dbReference>
<dbReference type="GO" id="GO:0016645">
    <property type="term" value="F:oxidoreductase activity, acting on the CH-NH group of donors"/>
    <property type="evidence" value="ECO:0007669"/>
    <property type="project" value="InterPro"/>
</dbReference>
<dbReference type="InterPro" id="IPR029063">
    <property type="entry name" value="SAM-dependent_MTases_sf"/>
</dbReference>